<keyword evidence="6 7" id="KW-0472">Membrane</keyword>
<dbReference type="InterPro" id="IPR011701">
    <property type="entry name" value="MFS"/>
</dbReference>
<dbReference type="SUPFAM" id="SSF103473">
    <property type="entry name" value="MFS general substrate transporter"/>
    <property type="match status" value="1"/>
</dbReference>
<evidence type="ECO:0000256" key="5">
    <source>
        <dbReference type="ARBA" id="ARBA00022989"/>
    </source>
</evidence>
<feature type="transmembrane region" description="Helical" evidence="7">
    <location>
        <begin position="323"/>
        <end position="340"/>
    </location>
</feature>
<comment type="caution">
    <text evidence="9">The sequence shown here is derived from an EMBL/GenBank/DDBJ whole genome shotgun (WGS) entry which is preliminary data.</text>
</comment>
<dbReference type="PANTHER" id="PTHR42718:SF46">
    <property type="entry name" value="BLR6921 PROTEIN"/>
    <property type="match status" value="1"/>
</dbReference>
<name>A0ABV5IJU0_9ACTN</name>
<feature type="domain" description="Major facilitator superfamily (MFS) profile" evidence="8">
    <location>
        <begin position="5"/>
        <end position="436"/>
    </location>
</feature>
<comment type="subcellular location">
    <subcellularLocation>
        <location evidence="1">Cell membrane</location>
        <topology evidence="1">Multi-pass membrane protein</topology>
    </subcellularLocation>
</comment>
<keyword evidence="4 7" id="KW-0812">Transmembrane</keyword>
<evidence type="ECO:0000313" key="9">
    <source>
        <dbReference type="EMBL" id="MFB9204803.1"/>
    </source>
</evidence>
<feature type="transmembrane region" description="Helical" evidence="7">
    <location>
        <begin position="346"/>
        <end position="368"/>
    </location>
</feature>
<keyword evidence="10" id="KW-1185">Reference proteome</keyword>
<evidence type="ECO:0000256" key="2">
    <source>
        <dbReference type="ARBA" id="ARBA00022448"/>
    </source>
</evidence>
<dbReference type="InterPro" id="IPR036259">
    <property type="entry name" value="MFS_trans_sf"/>
</dbReference>
<accession>A0ABV5IJU0</accession>
<dbReference type="RefSeq" id="WP_189650336.1">
    <property type="nucleotide sequence ID" value="NZ_BMRC01000013.1"/>
</dbReference>
<evidence type="ECO:0000259" key="8">
    <source>
        <dbReference type="PROSITE" id="PS50850"/>
    </source>
</evidence>
<gene>
    <name evidence="9" type="ORF">ACFFV7_26660</name>
</gene>
<dbReference type="Gene3D" id="1.20.1250.20">
    <property type="entry name" value="MFS general substrate transporter like domains"/>
    <property type="match status" value="1"/>
</dbReference>
<feature type="transmembrane region" description="Helical" evidence="7">
    <location>
        <begin position="47"/>
        <end position="64"/>
    </location>
</feature>
<feature type="transmembrane region" description="Helical" evidence="7">
    <location>
        <begin position="133"/>
        <end position="151"/>
    </location>
</feature>
<protein>
    <submittedName>
        <fullName evidence="9">MFS transporter</fullName>
    </submittedName>
</protein>
<feature type="transmembrane region" description="Helical" evidence="7">
    <location>
        <begin position="414"/>
        <end position="431"/>
    </location>
</feature>
<evidence type="ECO:0000313" key="10">
    <source>
        <dbReference type="Proteomes" id="UP001589647"/>
    </source>
</evidence>
<dbReference type="Gene3D" id="1.20.1720.10">
    <property type="entry name" value="Multidrug resistance protein D"/>
    <property type="match status" value="1"/>
</dbReference>
<dbReference type="Pfam" id="PF07690">
    <property type="entry name" value="MFS_1"/>
    <property type="match status" value="1"/>
</dbReference>
<dbReference type="PROSITE" id="PS50850">
    <property type="entry name" value="MFS"/>
    <property type="match status" value="1"/>
</dbReference>
<keyword evidence="5 7" id="KW-1133">Transmembrane helix</keyword>
<feature type="transmembrane region" description="Helical" evidence="7">
    <location>
        <begin position="257"/>
        <end position="281"/>
    </location>
</feature>
<feature type="transmembrane region" description="Helical" evidence="7">
    <location>
        <begin position="71"/>
        <end position="90"/>
    </location>
</feature>
<proteinExistence type="predicted"/>
<keyword evidence="2" id="KW-0813">Transport</keyword>
<reference evidence="9 10" key="1">
    <citation type="submission" date="2024-09" db="EMBL/GenBank/DDBJ databases">
        <authorList>
            <person name="Sun Q."/>
            <person name="Mori K."/>
        </authorList>
    </citation>
    <scope>NUCLEOTIDE SEQUENCE [LARGE SCALE GENOMIC DNA]</scope>
    <source>
        <strain evidence="9 10">CCM 3426</strain>
    </source>
</reference>
<feature type="transmembrane region" description="Helical" evidence="7">
    <location>
        <begin position="102"/>
        <end position="121"/>
    </location>
</feature>
<dbReference type="PANTHER" id="PTHR42718">
    <property type="entry name" value="MAJOR FACILITATOR SUPERFAMILY MULTIDRUG TRANSPORTER MFSC"/>
    <property type="match status" value="1"/>
</dbReference>
<dbReference type="EMBL" id="JBHMEI010000020">
    <property type="protein sequence ID" value="MFB9204803.1"/>
    <property type="molecule type" value="Genomic_DNA"/>
</dbReference>
<evidence type="ECO:0000256" key="7">
    <source>
        <dbReference type="SAM" id="Phobius"/>
    </source>
</evidence>
<feature type="transmembrane region" description="Helical" evidence="7">
    <location>
        <begin position="191"/>
        <end position="210"/>
    </location>
</feature>
<feature type="transmembrane region" description="Helical" evidence="7">
    <location>
        <begin position="157"/>
        <end position="179"/>
    </location>
</feature>
<dbReference type="InterPro" id="IPR020846">
    <property type="entry name" value="MFS_dom"/>
</dbReference>
<sequence>MRGRVLAVYVTAMCMSGLDATIVNPALFAVAADLGVPPAAANAVESAFLASLAVAMPVAGWLCDRYGAPRVFLAALAAFTAASGLCALSWDLGSLVCFRILQGAAGGLLTPAGMAMLFAAYAPEERMRLSRYVVVPTALAPALGPVLGGLLADTLSWRWAFLVNLPLGGAALLAGAAALRRAPVPGGGGRLDVRGLLLAGAASGLLMYGLNEAASGGSPLAWAALPAGIALVWALARSARTAELPLLDLALLADRGFLRGAATATLSAAGLLGMLFAFPVMYQDVLEATATEAGLVVFPEALGLMAAGFLVDRACARWGERRVVAAGLLGGAALFAFLALAGPGPWTLRVVMFAVGLVLGQAVTAVQVSAFTTVGPEVMGRAMTVFQSLRMLGGGLGVGVCAAAAALFGYRAALLAAAAFLLAAYGTAVLLRPAAAGGAAGGNAVREAGTTG</sequence>
<dbReference type="Proteomes" id="UP001589647">
    <property type="component" value="Unassembled WGS sequence"/>
</dbReference>
<evidence type="ECO:0000256" key="3">
    <source>
        <dbReference type="ARBA" id="ARBA00022475"/>
    </source>
</evidence>
<organism evidence="9 10">
    <name type="scientific">Nonomuraea spiralis</name>
    <dbReference type="NCBI Taxonomy" id="46182"/>
    <lineage>
        <taxon>Bacteria</taxon>
        <taxon>Bacillati</taxon>
        <taxon>Actinomycetota</taxon>
        <taxon>Actinomycetes</taxon>
        <taxon>Streptosporangiales</taxon>
        <taxon>Streptosporangiaceae</taxon>
        <taxon>Nonomuraea</taxon>
    </lineage>
</organism>
<feature type="transmembrane region" description="Helical" evidence="7">
    <location>
        <begin position="293"/>
        <end position="311"/>
    </location>
</feature>
<keyword evidence="3" id="KW-1003">Cell membrane</keyword>
<evidence type="ECO:0000256" key="1">
    <source>
        <dbReference type="ARBA" id="ARBA00004651"/>
    </source>
</evidence>
<evidence type="ECO:0000256" key="6">
    <source>
        <dbReference type="ARBA" id="ARBA00023136"/>
    </source>
</evidence>
<evidence type="ECO:0000256" key="4">
    <source>
        <dbReference type="ARBA" id="ARBA00022692"/>
    </source>
</evidence>
<feature type="transmembrane region" description="Helical" evidence="7">
    <location>
        <begin position="389"/>
        <end position="408"/>
    </location>
</feature>
<feature type="transmembrane region" description="Helical" evidence="7">
    <location>
        <begin position="216"/>
        <end position="236"/>
    </location>
</feature>